<accession>A0A0A9DIF2</accession>
<sequence length="60" mass="6777">MPMRTAVLVAMAGWRGGLWWWSASPRGRAARRIFSGQRILCLGTSYGRGQGRSARRGLRW</sequence>
<proteinExistence type="predicted"/>
<organism evidence="2">
    <name type="scientific">Arundo donax</name>
    <name type="common">Giant reed</name>
    <name type="synonym">Donax arundinaceus</name>
    <dbReference type="NCBI Taxonomy" id="35708"/>
    <lineage>
        <taxon>Eukaryota</taxon>
        <taxon>Viridiplantae</taxon>
        <taxon>Streptophyta</taxon>
        <taxon>Embryophyta</taxon>
        <taxon>Tracheophyta</taxon>
        <taxon>Spermatophyta</taxon>
        <taxon>Magnoliopsida</taxon>
        <taxon>Liliopsida</taxon>
        <taxon>Poales</taxon>
        <taxon>Poaceae</taxon>
        <taxon>PACMAD clade</taxon>
        <taxon>Arundinoideae</taxon>
        <taxon>Arundineae</taxon>
        <taxon>Arundo</taxon>
    </lineage>
</organism>
<protein>
    <submittedName>
        <fullName evidence="2">Uncharacterized protein</fullName>
    </submittedName>
</protein>
<name>A0A0A9DIF2_ARUDO</name>
<feature type="chain" id="PRO_5002063870" evidence="1">
    <location>
        <begin position="30"/>
        <end position="60"/>
    </location>
</feature>
<evidence type="ECO:0000313" key="2">
    <source>
        <dbReference type="EMBL" id="JAD85440.1"/>
    </source>
</evidence>
<reference evidence="2" key="2">
    <citation type="journal article" date="2015" name="Data Brief">
        <title>Shoot transcriptome of the giant reed, Arundo donax.</title>
        <authorList>
            <person name="Barrero R.A."/>
            <person name="Guerrero F.D."/>
            <person name="Moolhuijzen P."/>
            <person name="Goolsby J.A."/>
            <person name="Tidwell J."/>
            <person name="Bellgard S.E."/>
            <person name="Bellgard M.I."/>
        </authorList>
    </citation>
    <scope>NUCLEOTIDE SEQUENCE</scope>
    <source>
        <tissue evidence="2">Shoot tissue taken approximately 20 cm above the soil surface</tissue>
    </source>
</reference>
<dbReference type="EMBL" id="GBRH01212455">
    <property type="protein sequence ID" value="JAD85440.1"/>
    <property type="molecule type" value="Transcribed_RNA"/>
</dbReference>
<keyword evidence="1" id="KW-0732">Signal</keyword>
<feature type="signal peptide" evidence="1">
    <location>
        <begin position="1"/>
        <end position="29"/>
    </location>
</feature>
<dbReference type="AlphaFoldDB" id="A0A0A9DIF2"/>
<evidence type="ECO:0000256" key="1">
    <source>
        <dbReference type="SAM" id="SignalP"/>
    </source>
</evidence>
<reference evidence="2" key="1">
    <citation type="submission" date="2014-09" db="EMBL/GenBank/DDBJ databases">
        <authorList>
            <person name="Magalhaes I.L.F."/>
            <person name="Oliveira U."/>
            <person name="Santos F.R."/>
            <person name="Vidigal T.H.D.A."/>
            <person name="Brescovit A.D."/>
            <person name="Santos A.J."/>
        </authorList>
    </citation>
    <scope>NUCLEOTIDE SEQUENCE</scope>
    <source>
        <tissue evidence="2">Shoot tissue taken approximately 20 cm above the soil surface</tissue>
    </source>
</reference>